<dbReference type="EMBL" id="KZ507084">
    <property type="protein sequence ID" value="PKU37559.1"/>
    <property type="molecule type" value="Genomic_DNA"/>
</dbReference>
<feature type="region of interest" description="Disordered" evidence="1">
    <location>
        <begin position="145"/>
        <end position="172"/>
    </location>
</feature>
<reference evidence="3" key="1">
    <citation type="submission" date="2017-11" db="EMBL/GenBank/DDBJ databases">
        <authorList>
            <person name="Lima N.C."/>
            <person name="Parody-Merino A.M."/>
            <person name="Battley P.F."/>
            <person name="Fidler A.E."/>
            <person name="Prosdocimi F."/>
        </authorList>
    </citation>
    <scope>NUCLEOTIDE SEQUENCE [LARGE SCALE GENOMIC DNA]</scope>
</reference>
<organism evidence="2 3">
    <name type="scientific">Limosa lapponica baueri</name>
    <dbReference type="NCBI Taxonomy" id="1758121"/>
    <lineage>
        <taxon>Eukaryota</taxon>
        <taxon>Metazoa</taxon>
        <taxon>Chordata</taxon>
        <taxon>Craniata</taxon>
        <taxon>Vertebrata</taxon>
        <taxon>Euteleostomi</taxon>
        <taxon>Archelosauria</taxon>
        <taxon>Archosauria</taxon>
        <taxon>Dinosauria</taxon>
        <taxon>Saurischia</taxon>
        <taxon>Theropoda</taxon>
        <taxon>Coelurosauria</taxon>
        <taxon>Aves</taxon>
        <taxon>Neognathae</taxon>
        <taxon>Neoaves</taxon>
        <taxon>Charadriiformes</taxon>
        <taxon>Scolopacidae</taxon>
        <taxon>Limosa</taxon>
    </lineage>
</organism>
<proteinExistence type="predicted"/>
<evidence type="ECO:0000313" key="3">
    <source>
        <dbReference type="Proteomes" id="UP000233556"/>
    </source>
</evidence>
<reference evidence="3" key="2">
    <citation type="submission" date="2017-12" db="EMBL/GenBank/DDBJ databases">
        <title>Genome sequence of the Bar-tailed Godwit (Limosa lapponica baueri).</title>
        <authorList>
            <person name="Lima N.C.B."/>
            <person name="Parody-Merino A.M."/>
            <person name="Battley P.F."/>
            <person name="Fidler A.E."/>
            <person name="Prosdocimi F."/>
        </authorList>
    </citation>
    <scope>NUCLEOTIDE SEQUENCE [LARGE SCALE GENOMIC DNA]</scope>
</reference>
<name>A0A2I0TUT0_LIMLA</name>
<gene>
    <name evidence="2" type="ORF">llap_12136</name>
</gene>
<evidence type="ECO:0000256" key="1">
    <source>
        <dbReference type="SAM" id="MobiDB-lite"/>
    </source>
</evidence>
<evidence type="ECO:0000313" key="2">
    <source>
        <dbReference type="EMBL" id="PKU37559.1"/>
    </source>
</evidence>
<accession>A0A2I0TUT0</accession>
<dbReference type="Proteomes" id="UP000233556">
    <property type="component" value="Unassembled WGS sequence"/>
</dbReference>
<keyword evidence="3" id="KW-1185">Reference proteome</keyword>
<dbReference type="AlphaFoldDB" id="A0A2I0TUT0"/>
<feature type="compositionally biased region" description="Polar residues" evidence="1">
    <location>
        <begin position="147"/>
        <end position="159"/>
    </location>
</feature>
<feature type="region of interest" description="Disordered" evidence="1">
    <location>
        <begin position="82"/>
        <end position="132"/>
    </location>
</feature>
<sequence length="214" mass="23335">MISPPQGSDILLGNDVPMEEDTLPGSNIPLHSDTTHNPSTALYVQAIRVPMVVPPGDTVLPEDVLLEEAMRHLDCRLGAVGISQDSPSSIPTPWDLSSPPTYSARSGCPKRCSPLTTVSPRPPKPSPSTEHFNINRMKPEHLWQHVGTDQPSPQSNTSQHRIKSKRSGSMTHCQKLAASARLPWPVLGQEGGIRPVAEIRRAWGVLRGRSVLMM</sequence>
<protein>
    <submittedName>
        <fullName evidence="2">Proline-rich protein 22-like</fullName>
    </submittedName>
</protein>